<dbReference type="Proteomes" id="UP000005463">
    <property type="component" value="Unassembled WGS sequence"/>
</dbReference>
<reference evidence="1 2" key="1">
    <citation type="submission" date="2008-03" db="EMBL/GenBank/DDBJ databases">
        <title>Sequencing of the draft genome and assembly of Burkholderia ambifaria IOP40-10.</title>
        <authorList>
            <consortium name="US DOE Joint Genome Institute (JGI-PGF)"/>
            <person name="Copeland A."/>
            <person name="Lucas S."/>
            <person name="Lapidus A."/>
            <person name="Glavina del Rio T."/>
            <person name="Dalin E."/>
            <person name="Tice H."/>
            <person name="Bruce D."/>
            <person name="Goodwin L."/>
            <person name="Pitluck S."/>
            <person name="Larimer F."/>
            <person name="Land M.L."/>
            <person name="Hauser L."/>
            <person name="Tiedje J."/>
            <person name="Richardson P."/>
        </authorList>
    </citation>
    <scope>NUCLEOTIDE SEQUENCE [LARGE SCALE GENOMIC DNA]</scope>
    <source>
        <strain evidence="1 2">IOP40-10</strain>
    </source>
</reference>
<comment type="caution">
    <text evidence="1">The sequence shown here is derived from an EMBL/GenBank/DDBJ whole genome shotgun (WGS) entry which is preliminary data.</text>
</comment>
<evidence type="ECO:0000313" key="2">
    <source>
        <dbReference type="Proteomes" id="UP000005463"/>
    </source>
</evidence>
<evidence type="ECO:0000313" key="1">
    <source>
        <dbReference type="EMBL" id="EDT03522.1"/>
    </source>
</evidence>
<gene>
    <name evidence="1" type="ORF">BamIOP4010DRAFT_2937</name>
</gene>
<dbReference type="EMBL" id="ABLC01000066">
    <property type="protein sequence ID" value="EDT03522.1"/>
    <property type="molecule type" value="Genomic_DNA"/>
</dbReference>
<dbReference type="AlphaFoldDB" id="B1FFX7"/>
<proteinExistence type="predicted"/>
<name>B1FFX7_9BURK</name>
<accession>B1FFX7</accession>
<dbReference type="RefSeq" id="WP_006752120.1">
    <property type="nucleotide sequence ID" value="NZ_ABLC01000066.1"/>
</dbReference>
<organism evidence="1 2">
    <name type="scientific">Burkholderia ambifaria IOP40-10</name>
    <dbReference type="NCBI Taxonomy" id="396596"/>
    <lineage>
        <taxon>Bacteria</taxon>
        <taxon>Pseudomonadati</taxon>
        <taxon>Pseudomonadota</taxon>
        <taxon>Betaproteobacteria</taxon>
        <taxon>Burkholderiales</taxon>
        <taxon>Burkholderiaceae</taxon>
        <taxon>Burkholderia</taxon>
        <taxon>Burkholderia cepacia complex</taxon>
    </lineage>
</organism>
<sequence length="49" mass="5486">MVFTLAGYATGEHKDVPDARSKAISFHESVTAQLDKLSLLRTVRVLTRR</sequence>
<dbReference type="PATRIC" id="fig|396596.7.peg.4747"/>
<protein>
    <submittedName>
        <fullName evidence="1">Uncharacterized protein</fullName>
    </submittedName>
</protein>